<dbReference type="InterPro" id="IPR011055">
    <property type="entry name" value="Dup_hybrid_motif"/>
</dbReference>
<evidence type="ECO:0000259" key="1">
    <source>
        <dbReference type="Pfam" id="PF01551"/>
    </source>
</evidence>
<dbReference type="GO" id="GO:0004222">
    <property type="term" value="F:metalloendopeptidase activity"/>
    <property type="evidence" value="ECO:0007669"/>
    <property type="project" value="TreeGrafter"/>
</dbReference>
<gene>
    <name evidence="2" type="ORF">S01H1_02845</name>
</gene>
<dbReference type="InterPro" id="IPR016047">
    <property type="entry name" value="M23ase_b-sheet_dom"/>
</dbReference>
<feature type="domain" description="M23ase beta-sheet core" evidence="1">
    <location>
        <begin position="28"/>
        <end position="115"/>
    </location>
</feature>
<dbReference type="InterPro" id="IPR050570">
    <property type="entry name" value="Cell_wall_metabolism_enzyme"/>
</dbReference>
<accession>X0RT18</accession>
<name>X0RT18_9ZZZZ</name>
<evidence type="ECO:0000313" key="2">
    <source>
        <dbReference type="EMBL" id="GAF71974.1"/>
    </source>
</evidence>
<protein>
    <recommendedName>
        <fullName evidence="1">M23ase beta-sheet core domain-containing protein</fullName>
    </recommendedName>
</protein>
<dbReference type="Pfam" id="PF01551">
    <property type="entry name" value="Peptidase_M23"/>
    <property type="match status" value="1"/>
</dbReference>
<feature type="non-terminal residue" evidence="2">
    <location>
        <position position="144"/>
    </location>
</feature>
<reference evidence="2" key="1">
    <citation type="journal article" date="2014" name="Front. Microbiol.">
        <title>High frequency of phylogenetically diverse reductive dehalogenase-homologous genes in deep subseafloor sedimentary metagenomes.</title>
        <authorList>
            <person name="Kawai M."/>
            <person name="Futagami T."/>
            <person name="Toyoda A."/>
            <person name="Takaki Y."/>
            <person name="Nishi S."/>
            <person name="Hori S."/>
            <person name="Arai W."/>
            <person name="Tsubouchi T."/>
            <person name="Morono Y."/>
            <person name="Uchiyama I."/>
            <person name="Ito T."/>
            <person name="Fujiyama A."/>
            <person name="Inagaki F."/>
            <person name="Takami H."/>
        </authorList>
    </citation>
    <scope>NUCLEOTIDE SEQUENCE</scope>
    <source>
        <strain evidence="2">Expedition CK06-06</strain>
    </source>
</reference>
<dbReference type="CDD" id="cd12797">
    <property type="entry name" value="M23_peptidase"/>
    <property type="match status" value="1"/>
</dbReference>
<dbReference type="SUPFAM" id="SSF51261">
    <property type="entry name" value="Duplicated hybrid motif"/>
    <property type="match status" value="1"/>
</dbReference>
<dbReference type="Gene3D" id="2.70.70.10">
    <property type="entry name" value="Glucose Permease (Domain IIA)"/>
    <property type="match status" value="1"/>
</dbReference>
<sequence length="144" mass="16034">MRRPLKQVFVTQHFGDNPKVYNPFGMKGHNGIDFRAPVGTEIFSAISGKIQNIKNETGYGLHIKQRNWKHEVVYAHMMSFACKNGDHVAEGNLIGYSGNSGFSSGPHLHFGVRERTILGGVKNYDNGFLGWINPILAFDGAEEK</sequence>
<organism evidence="2">
    <name type="scientific">marine sediment metagenome</name>
    <dbReference type="NCBI Taxonomy" id="412755"/>
    <lineage>
        <taxon>unclassified sequences</taxon>
        <taxon>metagenomes</taxon>
        <taxon>ecological metagenomes</taxon>
    </lineage>
</organism>
<proteinExistence type="predicted"/>
<dbReference type="PANTHER" id="PTHR21666:SF270">
    <property type="entry name" value="MUREIN HYDROLASE ACTIVATOR ENVC"/>
    <property type="match status" value="1"/>
</dbReference>
<comment type="caution">
    <text evidence="2">The sequence shown here is derived from an EMBL/GenBank/DDBJ whole genome shotgun (WGS) entry which is preliminary data.</text>
</comment>
<dbReference type="EMBL" id="BARS01001449">
    <property type="protein sequence ID" value="GAF71974.1"/>
    <property type="molecule type" value="Genomic_DNA"/>
</dbReference>
<dbReference type="AlphaFoldDB" id="X0RT18"/>
<dbReference type="PANTHER" id="PTHR21666">
    <property type="entry name" value="PEPTIDASE-RELATED"/>
    <property type="match status" value="1"/>
</dbReference>